<comment type="subcellular location">
    <subcellularLocation>
        <location evidence="1 14">Cell outer membrane</location>
        <topology evidence="1 14">Multi-pass membrane protein</topology>
    </subcellularLocation>
</comment>
<dbReference type="Gene3D" id="2.40.170.20">
    <property type="entry name" value="TonB-dependent receptor, beta-barrel domain"/>
    <property type="match status" value="1"/>
</dbReference>
<keyword evidence="10 16" id="KW-0798">TonB box</keyword>
<dbReference type="EMBL" id="FQXE01000001">
    <property type="protein sequence ID" value="SHG80319.1"/>
    <property type="molecule type" value="Genomic_DNA"/>
</dbReference>
<dbReference type="InterPro" id="IPR039426">
    <property type="entry name" value="TonB-dep_rcpt-like"/>
</dbReference>
<dbReference type="STRING" id="658167.SAMN04488135_101310"/>
<feature type="signal peptide" evidence="18">
    <location>
        <begin position="1"/>
        <end position="34"/>
    </location>
</feature>
<evidence type="ECO:0000256" key="4">
    <source>
        <dbReference type="ARBA" id="ARBA00022452"/>
    </source>
</evidence>
<dbReference type="SUPFAM" id="SSF56935">
    <property type="entry name" value="Porins"/>
    <property type="match status" value="1"/>
</dbReference>
<dbReference type="InterPro" id="IPR012910">
    <property type="entry name" value="Plug_dom"/>
</dbReference>
<dbReference type="GO" id="GO:0009279">
    <property type="term" value="C:cell outer membrane"/>
    <property type="evidence" value="ECO:0007669"/>
    <property type="project" value="UniProtKB-SubCell"/>
</dbReference>
<evidence type="ECO:0000256" key="16">
    <source>
        <dbReference type="RuleBase" id="RU003357"/>
    </source>
</evidence>
<keyword evidence="6 14" id="KW-0812">Transmembrane</keyword>
<feature type="chain" id="PRO_5013064732" evidence="18">
    <location>
        <begin position="35"/>
        <end position="715"/>
    </location>
</feature>
<keyword evidence="4 14" id="KW-1134">Transmembrane beta strand</keyword>
<dbReference type="Gene3D" id="2.170.130.10">
    <property type="entry name" value="TonB-dependent receptor, plug domain"/>
    <property type="match status" value="1"/>
</dbReference>
<evidence type="ECO:0000256" key="17">
    <source>
        <dbReference type="SAM" id="MobiDB-lite"/>
    </source>
</evidence>
<dbReference type="PANTHER" id="PTHR32552:SF74">
    <property type="entry name" value="HYDROXAMATE SIDEROPHORE RECEPTOR FHUE"/>
    <property type="match status" value="1"/>
</dbReference>
<evidence type="ECO:0000259" key="19">
    <source>
        <dbReference type="Pfam" id="PF00593"/>
    </source>
</evidence>
<evidence type="ECO:0000256" key="5">
    <source>
        <dbReference type="ARBA" id="ARBA00022496"/>
    </source>
</evidence>
<dbReference type="InterPro" id="IPR000531">
    <property type="entry name" value="Beta-barrel_TonB"/>
</dbReference>
<protein>
    <submittedName>
        <fullName evidence="21">Outer-membrane receptor for ferric coprogen and ferric-rhodotorulic acid</fullName>
    </submittedName>
</protein>
<keyword evidence="7 18" id="KW-0732">Signal</keyword>
<gene>
    <name evidence="21" type="ORF">SAMN04488135_101310</name>
</gene>
<keyword evidence="8" id="KW-0408">Iron</keyword>
<dbReference type="InterPro" id="IPR010917">
    <property type="entry name" value="TonB_rcpt_CS"/>
</dbReference>
<dbReference type="InterPro" id="IPR037066">
    <property type="entry name" value="Plug_dom_sf"/>
</dbReference>
<dbReference type="CDD" id="cd01347">
    <property type="entry name" value="ligand_gated_channel"/>
    <property type="match status" value="1"/>
</dbReference>
<dbReference type="PROSITE" id="PS01156">
    <property type="entry name" value="TONB_DEPENDENT_REC_2"/>
    <property type="match status" value="1"/>
</dbReference>
<keyword evidence="9" id="KW-0406">Ion transport</keyword>
<dbReference type="NCBIfam" id="TIGR01783">
    <property type="entry name" value="TonB-siderophor"/>
    <property type="match status" value="1"/>
</dbReference>
<feature type="short sequence motif" description="TonB C-terminal box" evidence="15">
    <location>
        <begin position="698"/>
        <end position="715"/>
    </location>
</feature>
<dbReference type="OrthoDB" id="8533686at2"/>
<dbReference type="Pfam" id="PF00593">
    <property type="entry name" value="TonB_dep_Rec_b-barrel"/>
    <property type="match status" value="1"/>
</dbReference>
<dbReference type="AlphaFoldDB" id="A0A1M5MTR9"/>
<feature type="domain" description="TonB-dependent receptor plug" evidence="20">
    <location>
        <begin position="72"/>
        <end position="170"/>
    </location>
</feature>
<keyword evidence="22" id="KW-1185">Reference proteome</keyword>
<evidence type="ECO:0000256" key="12">
    <source>
        <dbReference type="ARBA" id="ARBA00023170"/>
    </source>
</evidence>
<comment type="similarity">
    <text evidence="2 14 16">Belongs to the TonB-dependent receptor family.</text>
</comment>
<evidence type="ECO:0000256" key="8">
    <source>
        <dbReference type="ARBA" id="ARBA00023004"/>
    </source>
</evidence>
<dbReference type="InterPro" id="IPR010105">
    <property type="entry name" value="TonB_sidphr_rcpt"/>
</dbReference>
<accession>A0A1M5MTR9</accession>
<keyword evidence="11 14" id="KW-0472">Membrane</keyword>
<evidence type="ECO:0000256" key="6">
    <source>
        <dbReference type="ARBA" id="ARBA00022692"/>
    </source>
</evidence>
<dbReference type="RefSeq" id="WP_073101296.1">
    <property type="nucleotide sequence ID" value="NZ_FQXE01000001.1"/>
</dbReference>
<sequence>MIKRRNRIRSHVLDGRNSALLALLLALGPPVAHGQEREASESMPSATLPAITVKATDESETPRSVFKIPLQPREIPQSASVIDELRIEQQGLVDLDDVMKQATGVIVQPYTNLTTSYSVRGFQVDSFEIDGVPAGFGSQASSPQDMAIYERVEILRGANGLLHGSGNPAATVNLVRKMPTAERRIGINLIGGSWDRYRGEFDVGGPINDAGTLRGRLVAAYEDRDFFTDIADRKTGLLYGVFQADLSDSTKLTFGAQYQDIKSTTDMAGVPMAADGADLGLSRSTYLNTDWSAFDWTTHRAFGALEHEMAGGWRTKFSVEYENTESTLKYAGVYGTGINAATGTGAILSPGAYRFKTEYRSADLNLNGPFSLFGREHQALVGVSYGRRDHQMKTGAFDTNIMQPVNVYTWDPHSIPEPGIASYKLSTDNTTTEKGLYVMGRFSLADPLTLVLGSRLSWWEQTTLSATYKPDSQLVPYAGLIWDFNSHWSAYVSYAGVFQPQTQLTYDGGILDPMKGNSYEAGIKGVFANNRFHVSAAVFRIDQKNRAQEDQDHPGVGQATYYVNGGEVRSQGFELEANGNLTPNWNLYAGYTYTDTEYVRDRDNQGKAFSSITPRHVLKVWTNYTLPWQERRWSVGAGLQTQSEYTRASGLVTLRQGGYSTMNMRVGYRVNPKWNVALNVNNLFDKRYYQSFFGTAWSNRYGEPRNVMLSLRGSF</sequence>
<evidence type="ECO:0000256" key="9">
    <source>
        <dbReference type="ARBA" id="ARBA00023065"/>
    </source>
</evidence>
<dbReference type="Proteomes" id="UP000184226">
    <property type="component" value="Unassembled WGS sequence"/>
</dbReference>
<evidence type="ECO:0000256" key="2">
    <source>
        <dbReference type="ARBA" id="ARBA00009810"/>
    </source>
</evidence>
<keyword evidence="5" id="KW-0410">Iron transport</keyword>
<dbReference type="InterPro" id="IPR036942">
    <property type="entry name" value="Beta-barrel_TonB_sf"/>
</dbReference>
<keyword evidence="12 21" id="KW-0675">Receptor</keyword>
<reference evidence="21 22" key="1">
    <citation type="submission" date="2016-11" db="EMBL/GenBank/DDBJ databases">
        <authorList>
            <person name="Jaros S."/>
            <person name="Januszkiewicz K."/>
            <person name="Wedrychowicz H."/>
        </authorList>
    </citation>
    <scope>NUCLEOTIDE SEQUENCE [LARGE SCALE GENOMIC DNA]</scope>
    <source>
        <strain evidence="21 22">CGMCC 1.10190</strain>
    </source>
</reference>
<feature type="domain" description="TonB-dependent receptor-like beta-barrel" evidence="19">
    <location>
        <begin position="286"/>
        <end position="683"/>
    </location>
</feature>
<dbReference type="GO" id="GO:0015891">
    <property type="term" value="P:siderophore transport"/>
    <property type="evidence" value="ECO:0007669"/>
    <property type="project" value="InterPro"/>
</dbReference>
<dbReference type="GO" id="GO:0038023">
    <property type="term" value="F:signaling receptor activity"/>
    <property type="evidence" value="ECO:0007669"/>
    <property type="project" value="InterPro"/>
</dbReference>
<organism evidence="21 22">
    <name type="scientific">Pollutimonas bauzanensis</name>
    <dbReference type="NCBI Taxonomy" id="658167"/>
    <lineage>
        <taxon>Bacteria</taxon>
        <taxon>Pseudomonadati</taxon>
        <taxon>Pseudomonadota</taxon>
        <taxon>Betaproteobacteria</taxon>
        <taxon>Burkholderiales</taxon>
        <taxon>Alcaligenaceae</taxon>
        <taxon>Pollutimonas</taxon>
    </lineage>
</organism>
<proteinExistence type="inferred from homology"/>
<evidence type="ECO:0000256" key="3">
    <source>
        <dbReference type="ARBA" id="ARBA00022448"/>
    </source>
</evidence>
<evidence type="ECO:0000259" key="20">
    <source>
        <dbReference type="Pfam" id="PF07715"/>
    </source>
</evidence>
<evidence type="ECO:0000256" key="15">
    <source>
        <dbReference type="PROSITE-ProRule" id="PRU10144"/>
    </source>
</evidence>
<evidence type="ECO:0000313" key="21">
    <source>
        <dbReference type="EMBL" id="SHG80319.1"/>
    </source>
</evidence>
<evidence type="ECO:0000256" key="18">
    <source>
        <dbReference type="SAM" id="SignalP"/>
    </source>
</evidence>
<keyword evidence="13 14" id="KW-0998">Cell outer membrane</keyword>
<dbReference type="PROSITE" id="PS52016">
    <property type="entry name" value="TONB_DEPENDENT_REC_3"/>
    <property type="match status" value="1"/>
</dbReference>
<evidence type="ECO:0000313" key="22">
    <source>
        <dbReference type="Proteomes" id="UP000184226"/>
    </source>
</evidence>
<evidence type="ECO:0000256" key="1">
    <source>
        <dbReference type="ARBA" id="ARBA00004571"/>
    </source>
</evidence>
<dbReference type="GO" id="GO:0015344">
    <property type="term" value="F:siderophore uptake transmembrane transporter activity"/>
    <property type="evidence" value="ECO:0007669"/>
    <property type="project" value="TreeGrafter"/>
</dbReference>
<evidence type="ECO:0000256" key="13">
    <source>
        <dbReference type="ARBA" id="ARBA00023237"/>
    </source>
</evidence>
<keyword evidence="3 14" id="KW-0813">Transport</keyword>
<dbReference type="PANTHER" id="PTHR32552">
    <property type="entry name" value="FERRICHROME IRON RECEPTOR-RELATED"/>
    <property type="match status" value="1"/>
</dbReference>
<evidence type="ECO:0000256" key="7">
    <source>
        <dbReference type="ARBA" id="ARBA00022729"/>
    </source>
</evidence>
<dbReference type="Pfam" id="PF07715">
    <property type="entry name" value="Plug"/>
    <property type="match status" value="1"/>
</dbReference>
<evidence type="ECO:0000256" key="11">
    <source>
        <dbReference type="ARBA" id="ARBA00023136"/>
    </source>
</evidence>
<feature type="region of interest" description="Disordered" evidence="17">
    <location>
        <begin position="35"/>
        <end position="57"/>
    </location>
</feature>
<evidence type="ECO:0000256" key="10">
    <source>
        <dbReference type="ARBA" id="ARBA00023077"/>
    </source>
</evidence>
<dbReference type="FunFam" id="2.170.130.10:FF:000010">
    <property type="entry name" value="Ferripyoverdine receptor"/>
    <property type="match status" value="1"/>
</dbReference>
<evidence type="ECO:0000256" key="14">
    <source>
        <dbReference type="PROSITE-ProRule" id="PRU01360"/>
    </source>
</evidence>
<name>A0A1M5MTR9_9BURK</name>